<dbReference type="RefSeq" id="WP_174716113.1">
    <property type="nucleotide sequence ID" value="NZ_CP054569.1"/>
</dbReference>
<reference evidence="1 2" key="1">
    <citation type="submission" date="2020-05" db="EMBL/GenBank/DDBJ databases">
        <title>FDA dAtabase for Regulatory Grade micrObial Sequences (FDA-ARGOS): Supporting development and validation of Infectious Disease Dx tests.</title>
        <authorList>
            <person name="Sproer C."/>
            <person name="Gronow S."/>
            <person name="Severitt S."/>
            <person name="Schroder I."/>
            <person name="Tallon L."/>
            <person name="Sadzewicz L."/>
            <person name="Zhao X."/>
            <person name="Vavikolanu K."/>
            <person name="Mehta A."/>
            <person name="Aluvathingal J."/>
            <person name="Nadendla S."/>
            <person name="Myers T."/>
            <person name="Yan Y."/>
            <person name="Sichtig H."/>
        </authorList>
    </citation>
    <scope>NUCLEOTIDE SEQUENCE [LARGE SCALE GENOMIC DNA]</scope>
    <source>
        <strain evidence="1 2">FDAARGOS_787</strain>
    </source>
</reference>
<name>A0A6N0JIB9_ACHDE</name>
<gene>
    <name evidence="1" type="ORF">FOC81_09030</name>
</gene>
<dbReference type="AlphaFoldDB" id="A0A6N0JIB9"/>
<dbReference type="EMBL" id="CP054569">
    <property type="protein sequence ID" value="QKQ46824.1"/>
    <property type="molecule type" value="Genomic_DNA"/>
</dbReference>
<protein>
    <submittedName>
        <fullName evidence="1">Uncharacterized protein</fullName>
    </submittedName>
</protein>
<organism evidence="1 2">
    <name type="scientific">Achromobacter denitrificans</name>
    <name type="common">Alcaligenes denitrificans</name>
    <dbReference type="NCBI Taxonomy" id="32002"/>
    <lineage>
        <taxon>Bacteria</taxon>
        <taxon>Pseudomonadati</taxon>
        <taxon>Pseudomonadota</taxon>
        <taxon>Betaproteobacteria</taxon>
        <taxon>Burkholderiales</taxon>
        <taxon>Alcaligenaceae</taxon>
        <taxon>Achromobacter</taxon>
    </lineage>
</organism>
<sequence length="147" mass="16488">MADLIKPRVVTIANKDGEEKEFTISRLPATVAREVVAKYPIAALPKLGDYQTSEATMLLMMRYVAVDIGEREQCLTTKALVDNHVDDVVQLLKLEFEMLRENTNFFPNEKGSGFLDYLLNRIVQSATPVLTRLLGALSAQDSQRTRS</sequence>
<accession>A0A6N0JIB9</accession>
<evidence type="ECO:0000313" key="1">
    <source>
        <dbReference type="EMBL" id="QKQ46824.1"/>
    </source>
</evidence>
<proteinExistence type="predicted"/>
<evidence type="ECO:0000313" key="2">
    <source>
        <dbReference type="Proteomes" id="UP000509782"/>
    </source>
</evidence>
<dbReference type="Proteomes" id="UP000509782">
    <property type="component" value="Chromosome"/>
</dbReference>